<dbReference type="InterPro" id="IPR036188">
    <property type="entry name" value="FAD/NAD-bd_sf"/>
</dbReference>
<dbReference type="PANTHER" id="PTHR46972:SF1">
    <property type="entry name" value="FAD DEPENDENT OXIDOREDUCTASE DOMAIN-CONTAINING PROTEIN"/>
    <property type="match status" value="1"/>
</dbReference>
<name>A0AAD5VJF3_9AGAR</name>
<dbReference type="AlphaFoldDB" id="A0AAD5VJF3"/>
<dbReference type="Proteomes" id="UP001213000">
    <property type="component" value="Unassembled WGS sequence"/>
</dbReference>
<evidence type="ECO:0000256" key="4">
    <source>
        <dbReference type="ARBA" id="ARBA00023033"/>
    </source>
</evidence>
<protein>
    <recommendedName>
        <fullName evidence="5">FAD-binding domain-containing protein</fullName>
    </recommendedName>
</protein>
<dbReference type="Gene3D" id="3.50.50.60">
    <property type="entry name" value="FAD/NAD(P)-binding domain"/>
    <property type="match status" value="1"/>
</dbReference>
<dbReference type="PANTHER" id="PTHR46972">
    <property type="entry name" value="MONOOXYGENASE ASQM-RELATED"/>
    <property type="match status" value="1"/>
</dbReference>
<evidence type="ECO:0000313" key="6">
    <source>
        <dbReference type="EMBL" id="KAJ3561204.1"/>
    </source>
</evidence>
<keyword evidence="3" id="KW-0560">Oxidoreductase</keyword>
<evidence type="ECO:0000259" key="5">
    <source>
        <dbReference type="Pfam" id="PF01494"/>
    </source>
</evidence>
<dbReference type="SUPFAM" id="SSF51905">
    <property type="entry name" value="FAD/NAD(P)-binding domain"/>
    <property type="match status" value="1"/>
</dbReference>
<proteinExistence type="predicted"/>
<comment type="caution">
    <text evidence="6">The sequence shown here is derived from an EMBL/GenBank/DDBJ whole genome shotgun (WGS) entry which is preliminary data.</text>
</comment>
<keyword evidence="4" id="KW-0503">Monooxygenase</keyword>
<keyword evidence="7" id="KW-1185">Reference proteome</keyword>
<keyword evidence="2" id="KW-0274">FAD</keyword>
<dbReference type="InterPro" id="IPR002938">
    <property type="entry name" value="FAD-bd"/>
</dbReference>
<reference evidence="6" key="1">
    <citation type="submission" date="2022-07" db="EMBL/GenBank/DDBJ databases">
        <title>Genome Sequence of Leucocoprinus birnbaumii.</title>
        <authorList>
            <person name="Buettner E."/>
        </authorList>
    </citation>
    <scope>NUCLEOTIDE SEQUENCE</scope>
    <source>
        <strain evidence="6">VT141</strain>
    </source>
</reference>
<dbReference type="PRINTS" id="PR00420">
    <property type="entry name" value="RNGMNOXGNASE"/>
</dbReference>
<evidence type="ECO:0000313" key="7">
    <source>
        <dbReference type="Proteomes" id="UP001213000"/>
    </source>
</evidence>
<sequence length="404" mass="44609">MATPRIAIIGAGPGGLTLARLLKLQNIPFRLFELDESRTSRSQGGTLDIHGDSGQLALKAAEIFDEFKKHARYDGQAMKIIGDDGTVAWANDGSMYSPGSDRPEIDREMLRKILEESLDEGMVNWGKKVVRVSEDATSTESVPSFTVDLEGGEKQGGFELVVGADGAWSRVRGLLTEERPFYSGVTSIEARINDIDANHPDLAQRVGAGTCFQLGHLATLVNQRNGDGSVRTYSQIKVDENWTTTCGIDWSDAEGSKKALVEKCYSTWEQVGKEFILRGEGNLIPRPLYMLPLEIRWETRPGVTMIGDAAHLMTPFAGIGVNLALTDALDLSQAIRSHYEENVDWTTALRLFEEKMFKRSHREAKKTYTNLTIIFSGDSLEARVMRLGRVMGVDEAIVNGEAKH</sequence>
<organism evidence="6 7">
    <name type="scientific">Leucocoprinus birnbaumii</name>
    <dbReference type="NCBI Taxonomy" id="56174"/>
    <lineage>
        <taxon>Eukaryota</taxon>
        <taxon>Fungi</taxon>
        <taxon>Dikarya</taxon>
        <taxon>Basidiomycota</taxon>
        <taxon>Agaricomycotina</taxon>
        <taxon>Agaricomycetes</taxon>
        <taxon>Agaricomycetidae</taxon>
        <taxon>Agaricales</taxon>
        <taxon>Agaricineae</taxon>
        <taxon>Agaricaceae</taxon>
        <taxon>Leucocoprinus</taxon>
    </lineage>
</organism>
<dbReference type="GO" id="GO:0004497">
    <property type="term" value="F:monooxygenase activity"/>
    <property type="evidence" value="ECO:0007669"/>
    <property type="project" value="UniProtKB-KW"/>
</dbReference>
<evidence type="ECO:0000256" key="3">
    <source>
        <dbReference type="ARBA" id="ARBA00023002"/>
    </source>
</evidence>
<evidence type="ECO:0000256" key="1">
    <source>
        <dbReference type="ARBA" id="ARBA00022630"/>
    </source>
</evidence>
<dbReference type="EMBL" id="JANIEX010001039">
    <property type="protein sequence ID" value="KAJ3561204.1"/>
    <property type="molecule type" value="Genomic_DNA"/>
</dbReference>
<keyword evidence="1" id="KW-0285">Flavoprotein</keyword>
<gene>
    <name evidence="6" type="ORF">NP233_g10334</name>
</gene>
<accession>A0AAD5VJF3</accession>
<dbReference type="GO" id="GO:0071949">
    <property type="term" value="F:FAD binding"/>
    <property type="evidence" value="ECO:0007669"/>
    <property type="project" value="InterPro"/>
</dbReference>
<feature type="domain" description="FAD-binding" evidence="5">
    <location>
        <begin position="6"/>
        <end position="341"/>
    </location>
</feature>
<evidence type="ECO:0000256" key="2">
    <source>
        <dbReference type="ARBA" id="ARBA00022827"/>
    </source>
</evidence>
<dbReference type="Pfam" id="PF01494">
    <property type="entry name" value="FAD_binding_3"/>
    <property type="match status" value="1"/>
</dbReference>